<keyword evidence="2 5" id="KW-0812">Transmembrane</keyword>
<feature type="transmembrane region" description="Helical" evidence="5">
    <location>
        <begin position="63"/>
        <end position="83"/>
    </location>
</feature>
<dbReference type="SUPFAM" id="SSF103481">
    <property type="entry name" value="Multidrug resistance efflux transporter EmrE"/>
    <property type="match status" value="1"/>
</dbReference>
<evidence type="ECO:0000256" key="5">
    <source>
        <dbReference type="SAM" id="Phobius"/>
    </source>
</evidence>
<comment type="caution">
    <text evidence="6">The sequence shown here is derived from an EMBL/GenBank/DDBJ whole genome shotgun (WGS) entry which is preliminary data.</text>
</comment>
<gene>
    <name evidence="6" type="ORF">IE077_000807</name>
</gene>
<feature type="transmembrane region" description="Helical" evidence="5">
    <location>
        <begin position="117"/>
        <end position="137"/>
    </location>
</feature>
<protein>
    <recommendedName>
        <fullName evidence="8">Magnesium transporter</fullName>
    </recommendedName>
</protein>
<evidence type="ECO:0000313" key="7">
    <source>
        <dbReference type="Proteomes" id="UP000823046"/>
    </source>
</evidence>
<evidence type="ECO:0000256" key="1">
    <source>
        <dbReference type="ARBA" id="ARBA00004141"/>
    </source>
</evidence>
<dbReference type="Proteomes" id="UP000823046">
    <property type="component" value="Unassembled WGS sequence"/>
</dbReference>
<name>A0ABQ7J6F4_9APIC</name>
<keyword evidence="4 5" id="KW-0472">Membrane</keyword>
<accession>A0ABQ7J6F4</accession>
<sequence length="283" mass="31806">MGVLDHTAHIFSEVVHSTWYIGVFCALVASFVGALGDNVVRLSFLREERRQRKIVRPYYKRPLWVFGEFLTIVCNPALTLAALKFSAASIVVPFGGLHIFWNVCLCGYLLRERLSRAEIFGSLVILMGIVLVVFFGTHEIPEYSVDRLITLMKQPMFIFYSVVAAFSIGFCWYFGNVEVIGTIQDMFYARVDVLNKSARNLSKHFLHVCRYEAKFVVPMVNACLVASGSTGGILFFQEYGDLSELDVLFFSIGVSSVIGGIFILMKGDQMISVDDQAVIDDER</sequence>
<proteinExistence type="predicted"/>
<feature type="transmembrane region" description="Helical" evidence="5">
    <location>
        <begin position="215"/>
        <end position="235"/>
    </location>
</feature>
<evidence type="ECO:0008006" key="8">
    <source>
        <dbReference type="Google" id="ProtNLM"/>
    </source>
</evidence>
<comment type="subcellular location">
    <subcellularLocation>
        <location evidence="1">Membrane</location>
        <topology evidence="1">Multi-pass membrane protein</topology>
    </subcellularLocation>
</comment>
<keyword evidence="3 5" id="KW-1133">Transmembrane helix</keyword>
<evidence type="ECO:0000256" key="3">
    <source>
        <dbReference type="ARBA" id="ARBA00022989"/>
    </source>
</evidence>
<feature type="transmembrane region" description="Helical" evidence="5">
    <location>
        <begin position="157"/>
        <end position="175"/>
    </location>
</feature>
<feature type="transmembrane region" description="Helical" evidence="5">
    <location>
        <begin position="247"/>
        <end position="265"/>
    </location>
</feature>
<keyword evidence="7" id="KW-1185">Reference proteome</keyword>
<evidence type="ECO:0000313" key="6">
    <source>
        <dbReference type="EMBL" id="KAF8819575.1"/>
    </source>
</evidence>
<dbReference type="InterPro" id="IPR008521">
    <property type="entry name" value="Mg_trans_NIPA"/>
</dbReference>
<dbReference type="InterPro" id="IPR037185">
    <property type="entry name" value="EmrE-like"/>
</dbReference>
<evidence type="ECO:0000256" key="4">
    <source>
        <dbReference type="ARBA" id="ARBA00023136"/>
    </source>
</evidence>
<dbReference type="EMBL" id="JADAQX010000688">
    <property type="protein sequence ID" value="KAF8819575.1"/>
    <property type="molecule type" value="Genomic_DNA"/>
</dbReference>
<dbReference type="PANTHER" id="PTHR12570">
    <property type="match status" value="1"/>
</dbReference>
<organism evidence="6 7">
    <name type="scientific">Cardiosporidium cionae</name>
    <dbReference type="NCBI Taxonomy" id="476202"/>
    <lineage>
        <taxon>Eukaryota</taxon>
        <taxon>Sar</taxon>
        <taxon>Alveolata</taxon>
        <taxon>Apicomplexa</taxon>
        <taxon>Aconoidasida</taxon>
        <taxon>Nephromycida</taxon>
        <taxon>Cardiosporidium</taxon>
    </lineage>
</organism>
<reference evidence="6 7" key="1">
    <citation type="journal article" date="2020" name="bioRxiv">
        <title>Metabolic contributions of an alphaproteobacterial endosymbiont in the apicomplexan Cardiosporidium cionae.</title>
        <authorList>
            <person name="Hunter E.S."/>
            <person name="Paight C.J."/>
            <person name="Lane C.E."/>
        </authorList>
    </citation>
    <scope>NUCLEOTIDE SEQUENCE [LARGE SCALE GENOMIC DNA]</scope>
    <source>
        <strain evidence="6">ESH_2018</strain>
    </source>
</reference>
<dbReference type="PANTHER" id="PTHR12570:SF9">
    <property type="entry name" value="MAGNESIUM TRANSPORTER NIPA8-RELATED"/>
    <property type="match status" value="1"/>
</dbReference>
<feature type="transmembrane region" description="Helical" evidence="5">
    <location>
        <begin position="20"/>
        <end position="42"/>
    </location>
</feature>
<evidence type="ECO:0000256" key="2">
    <source>
        <dbReference type="ARBA" id="ARBA00022692"/>
    </source>
</evidence>
<dbReference type="Pfam" id="PF05653">
    <property type="entry name" value="Mg_trans_NIPA"/>
    <property type="match status" value="1"/>
</dbReference>
<feature type="transmembrane region" description="Helical" evidence="5">
    <location>
        <begin position="89"/>
        <end position="110"/>
    </location>
</feature>